<dbReference type="AlphaFoldDB" id="A0A543NJC6"/>
<dbReference type="Pfam" id="PF13592">
    <property type="entry name" value="HTH_33"/>
    <property type="match status" value="1"/>
</dbReference>
<dbReference type="SUPFAM" id="SSF46689">
    <property type="entry name" value="Homeodomain-like"/>
    <property type="match status" value="1"/>
</dbReference>
<sequence length="144" mass="16312">MHAVELWEQGCSQAEIARRLGVSAESVRRWKRRWEQGGAAALRRRPAPGAAPKLTQAQVEHVRRALEQGAHAHGFDSDLWTVRRVGHVVERVCGVQMSAASVWRLLTARLGWSLQRPVRRAAERDEAAIAHWVAHEWPRIKRGP</sequence>
<organism evidence="2 3">
    <name type="scientific">Haloactinospora alba</name>
    <dbReference type="NCBI Taxonomy" id="405555"/>
    <lineage>
        <taxon>Bacteria</taxon>
        <taxon>Bacillati</taxon>
        <taxon>Actinomycetota</taxon>
        <taxon>Actinomycetes</taxon>
        <taxon>Streptosporangiales</taxon>
        <taxon>Nocardiopsidaceae</taxon>
        <taxon>Haloactinospora</taxon>
    </lineage>
</organism>
<comment type="caution">
    <text evidence="2">The sequence shown here is derived from an EMBL/GenBank/DDBJ whole genome shotgun (WGS) entry which is preliminary data.</text>
</comment>
<dbReference type="InterPro" id="IPR036388">
    <property type="entry name" value="WH-like_DNA-bd_sf"/>
</dbReference>
<proteinExistence type="predicted"/>
<keyword evidence="3" id="KW-1185">Reference proteome</keyword>
<accession>A0A543NJC6</accession>
<name>A0A543NJC6_9ACTN</name>
<feature type="domain" description="Winged helix-turn helix" evidence="1">
    <location>
        <begin position="78"/>
        <end position="134"/>
    </location>
</feature>
<evidence type="ECO:0000313" key="3">
    <source>
        <dbReference type="Proteomes" id="UP000317422"/>
    </source>
</evidence>
<reference evidence="2 3" key="1">
    <citation type="submission" date="2019-06" db="EMBL/GenBank/DDBJ databases">
        <title>Sequencing the genomes of 1000 actinobacteria strains.</title>
        <authorList>
            <person name="Klenk H.-P."/>
        </authorList>
    </citation>
    <scope>NUCLEOTIDE SEQUENCE [LARGE SCALE GENOMIC DNA]</scope>
    <source>
        <strain evidence="2 3">DSM 45015</strain>
    </source>
</reference>
<dbReference type="InterPro" id="IPR047655">
    <property type="entry name" value="Transpos_IS630-like"/>
</dbReference>
<dbReference type="EMBL" id="VFQC01000001">
    <property type="protein sequence ID" value="TQN31917.1"/>
    <property type="molecule type" value="Genomic_DNA"/>
</dbReference>
<evidence type="ECO:0000259" key="1">
    <source>
        <dbReference type="Pfam" id="PF13592"/>
    </source>
</evidence>
<gene>
    <name evidence="2" type="ORF">FHX37_1841</name>
</gene>
<dbReference type="Pfam" id="PF13551">
    <property type="entry name" value="HTH_29"/>
    <property type="match status" value="1"/>
</dbReference>
<protein>
    <submittedName>
        <fullName evidence="2">Transposase</fullName>
    </submittedName>
</protein>
<evidence type="ECO:0000313" key="2">
    <source>
        <dbReference type="EMBL" id="TQN31917.1"/>
    </source>
</evidence>
<dbReference type="InterPro" id="IPR025959">
    <property type="entry name" value="Winged_HTH_dom"/>
</dbReference>
<dbReference type="NCBIfam" id="NF033545">
    <property type="entry name" value="transpos_IS630"/>
    <property type="match status" value="1"/>
</dbReference>
<dbReference type="Gene3D" id="1.10.10.10">
    <property type="entry name" value="Winged helix-like DNA-binding domain superfamily/Winged helix DNA-binding domain"/>
    <property type="match status" value="1"/>
</dbReference>
<dbReference type="Proteomes" id="UP000317422">
    <property type="component" value="Unassembled WGS sequence"/>
</dbReference>
<dbReference type="RefSeq" id="WP_170181534.1">
    <property type="nucleotide sequence ID" value="NZ_VFQC01000001.1"/>
</dbReference>
<dbReference type="InterPro" id="IPR009057">
    <property type="entry name" value="Homeodomain-like_sf"/>
</dbReference>